<dbReference type="InterPro" id="IPR036514">
    <property type="entry name" value="SGNH_hydro_sf"/>
</dbReference>
<reference evidence="8 9" key="1">
    <citation type="journal article" date="2014" name="Agronomy (Basel)">
        <title>A Draft Genome Sequence for Ensete ventricosum, the Drought-Tolerant Tree Against Hunger.</title>
        <authorList>
            <person name="Harrison J."/>
            <person name="Moore K.A."/>
            <person name="Paszkiewicz K."/>
            <person name="Jones T."/>
            <person name="Grant M."/>
            <person name="Ambacheew D."/>
            <person name="Muzemil S."/>
            <person name="Studholme D.J."/>
        </authorList>
    </citation>
    <scope>NUCLEOTIDE SEQUENCE [LARGE SCALE GENOMIC DNA]</scope>
</reference>
<organism evidence="8 9">
    <name type="scientific">Ensete ventricosum</name>
    <name type="common">Abyssinian banana</name>
    <name type="synonym">Musa ensete</name>
    <dbReference type="NCBI Taxonomy" id="4639"/>
    <lineage>
        <taxon>Eukaryota</taxon>
        <taxon>Viridiplantae</taxon>
        <taxon>Streptophyta</taxon>
        <taxon>Embryophyta</taxon>
        <taxon>Tracheophyta</taxon>
        <taxon>Spermatophyta</taxon>
        <taxon>Magnoliopsida</taxon>
        <taxon>Liliopsida</taxon>
        <taxon>Zingiberales</taxon>
        <taxon>Musaceae</taxon>
        <taxon>Ensete</taxon>
    </lineage>
</organism>
<evidence type="ECO:0000313" key="8">
    <source>
        <dbReference type="EMBL" id="RRT74411.1"/>
    </source>
</evidence>
<keyword evidence="7" id="KW-0443">Lipid metabolism</keyword>
<dbReference type="GO" id="GO:0016787">
    <property type="term" value="F:hydrolase activity"/>
    <property type="evidence" value="ECO:0007669"/>
    <property type="project" value="UniProtKB-KW"/>
</dbReference>
<evidence type="ECO:0000256" key="5">
    <source>
        <dbReference type="ARBA" id="ARBA00022801"/>
    </source>
</evidence>
<dbReference type="GO" id="GO:0005576">
    <property type="term" value="C:extracellular region"/>
    <property type="evidence" value="ECO:0007669"/>
    <property type="project" value="UniProtKB-SubCell"/>
</dbReference>
<keyword evidence="3" id="KW-0964">Secreted</keyword>
<dbReference type="AlphaFoldDB" id="A0A427AE30"/>
<evidence type="ECO:0000256" key="4">
    <source>
        <dbReference type="ARBA" id="ARBA00022729"/>
    </source>
</evidence>
<keyword evidence="5" id="KW-0378">Hydrolase</keyword>
<evidence type="ECO:0000256" key="1">
    <source>
        <dbReference type="ARBA" id="ARBA00004613"/>
    </source>
</evidence>
<protein>
    <recommendedName>
        <fullName evidence="10">SGNH hydrolase-type esterase domain-containing protein</fullName>
    </recommendedName>
</protein>
<proteinExistence type="inferred from homology"/>
<name>A0A427AE30_ENSVE</name>
<dbReference type="GO" id="GO:0016042">
    <property type="term" value="P:lipid catabolic process"/>
    <property type="evidence" value="ECO:0007669"/>
    <property type="project" value="UniProtKB-KW"/>
</dbReference>
<accession>A0A427AE30</accession>
<dbReference type="Gene3D" id="3.40.50.1110">
    <property type="entry name" value="SGNH hydrolase"/>
    <property type="match status" value="2"/>
</dbReference>
<dbReference type="PANTHER" id="PTHR45650">
    <property type="entry name" value="GDSL-LIKE LIPASE/ACYLHYDROLASE-RELATED"/>
    <property type="match status" value="1"/>
</dbReference>
<comment type="caution">
    <text evidence="8">The sequence shown here is derived from an EMBL/GenBank/DDBJ whole genome shotgun (WGS) entry which is preliminary data.</text>
</comment>
<keyword evidence="6" id="KW-0442">Lipid degradation</keyword>
<evidence type="ECO:0000313" key="9">
    <source>
        <dbReference type="Proteomes" id="UP000287651"/>
    </source>
</evidence>
<evidence type="ECO:0000256" key="2">
    <source>
        <dbReference type="ARBA" id="ARBA00008668"/>
    </source>
</evidence>
<evidence type="ECO:0000256" key="6">
    <source>
        <dbReference type="ARBA" id="ARBA00022963"/>
    </source>
</evidence>
<dbReference type="Proteomes" id="UP000287651">
    <property type="component" value="Unassembled WGS sequence"/>
</dbReference>
<comment type="similarity">
    <text evidence="2">Belongs to the 'GDSL' lipolytic enzyme family.</text>
</comment>
<sequence>MSAFAGTLLGLPLIPPFNNPKTTGSHILQGVNFASAASGILDDTGRLYVGDPNTHTHHPALIVRHTLIKHGCHDQGNLFSMDDQIANFNITLQQLNSQLGDDTGSFLAESLFFLNMGSNDYVNNYLLPFSDKPKKYTPEAFSDRLIQSYKQQLMIVCLPWLPLECHNRSQYVFWDPYHPTDAFNAIVAKRVFQGTLQAVHPMNVHQLVET</sequence>
<evidence type="ECO:0000256" key="3">
    <source>
        <dbReference type="ARBA" id="ARBA00022525"/>
    </source>
</evidence>
<comment type="subcellular location">
    <subcellularLocation>
        <location evidence="1">Secreted</location>
    </subcellularLocation>
</comment>
<dbReference type="PANTHER" id="PTHR45650:SF8">
    <property type="entry name" value="GDSL ESTERASE_LIPASE"/>
    <property type="match status" value="1"/>
</dbReference>
<dbReference type="EMBL" id="AMZH03002780">
    <property type="protein sequence ID" value="RRT74411.1"/>
    <property type="molecule type" value="Genomic_DNA"/>
</dbReference>
<evidence type="ECO:0008006" key="10">
    <source>
        <dbReference type="Google" id="ProtNLM"/>
    </source>
</evidence>
<gene>
    <name evidence="8" type="ORF">B296_00013137</name>
</gene>
<dbReference type="InterPro" id="IPR051238">
    <property type="entry name" value="GDSL_esterase/lipase"/>
</dbReference>
<evidence type="ECO:0000256" key="7">
    <source>
        <dbReference type="ARBA" id="ARBA00023098"/>
    </source>
</evidence>
<keyword evidence="4" id="KW-0732">Signal</keyword>